<dbReference type="Proteomes" id="UP000054498">
    <property type="component" value="Unassembled WGS sequence"/>
</dbReference>
<dbReference type="InterPro" id="IPR029068">
    <property type="entry name" value="Glyas_Bleomycin-R_OHBP_Dase"/>
</dbReference>
<dbReference type="SUPFAM" id="SSF54593">
    <property type="entry name" value="Glyoxalase/Bleomycin resistance protein/Dihydroxybiphenyl dioxygenase"/>
    <property type="match status" value="1"/>
</dbReference>
<dbReference type="KEGG" id="mng:MNEG_11679"/>
<evidence type="ECO:0000313" key="4">
    <source>
        <dbReference type="EMBL" id="KIY96282.1"/>
    </source>
</evidence>
<keyword evidence="5" id="KW-1185">Reference proteome</keyword>
<dbReference type="AlphaFoldDB" id="A0A0D2J970"/>
<dbReference type="STRING" id="145388.A0A0D2J970"/>
<evidence type="ECO:0000313" key="5">
    <source>
        <dbReference type="Proteomes" id="UP000054498"/>
    </source>
</evidence>
<dbReference type="Gene3D" id="3.10.180.10">
    <property type="entry name" value="2,3-Dihydroxybiphenyl 1,2-Dioxygenase, domain 1"/>
    <property type="match status" value="1"/>
</dbReference>
<evidence type="ECO:0000256" key="1">
    <source>
        <dbReference type="ARBA" id="ARBA00004430"/>
    </source>
</evidence>
<dbReference type="PROSITE" id="PS51819">
    <property type="entry name" value="VOC"/>
    <property type="match status" value="1"/>
</dbReference>
<dbReference type="InterPro" id="IPR037523">
    <property type="entry name" value="VOC_core"/>
</dbReference>
<dbReference type="RefSeq" id="XP_013895302.1">
    <property type="nucleotide sequence ID" value="XM_014039848.1"/>
</dbReference>
<dbReference type="GeneID" id="25728965"/>
<gene>
    <name evidence="4" type="ORF">MNEG_11679</name>
</gene>
<feature type="domain" description="VOC" evidence="3">
    <location>
        <begin position="650"/>
        <end position="821"/>
    </location>
</feature>
<dbReference type="EMBL" id="KK103077">
    <property type="protein sequence ID" value="KIY96282.1"/>
    <property type="molecule type" value="Genomic_DNA"/>
</dbReference>
<dbReference type="Gene3D" id="3.80.10.10">
    <property type="entry name" value="Ribonuclease Inhibitor"/>
    <property type="match status" value="1"/>
</dbReference>
<dbReference type="OrthoDB" id="5371818at2759"/>
<dbReference type="GO" id="GO:0005930">
    <property type="term" value="C:axoneme"/>
    <property type="evidence" value="ECO:0007669"/>
    <property type="project" value="UniProtKB-SubCell"/>
</dbReference>
<name>A0A0D2J970_9CHLO</name>
<evidence type="ECO:0000256" key="2">
    <source>
        <dbReference type="SAM" id="MobiDB-lite"/>
    </source>
</evidence>
<reference evidence="4 5" key="1">
    <citation type="journal article" date="2013" name="BMC Genomics">
        <title>Reconstruction of the lipid metabolism for the microalga Monoraphidium neglectum from its genome sequence reveals characteristics suitable for biofuel production.</title>
        <authorList>
            <person name="Bogen C."/>
            <person name="Al-Dilaimi A."/>
            <person name="Albersmeier A."/>
            <person name="Wichmann J."/>
            <person name="Grundmann M."/>
            <person name="Rupp O."/>
            <person name="Lauersen K.J."/>
            <person name="Blifernez-Klassen O."/>
            <person name="Kalinowski J."/>
            <person name="Goesmann A."/>
            <person name="Mussgnug J.H."/>
            <person name="Kruse O."/>
        </authorList>
    </citation>
    <scope>NUCLEOTIDE SEQUENCE [LARGE SCALE GENOMIC DNA]</scope>
    <source>
        <strain evidence="4 5">SAG 48.87</strain>
    </source>
</reference>
<sequence length="827" mass="86310">MTTVNVAVAVPQGWADLLRGPIGAGVFEALAPSDLVGATAAAALVCRAWREARCAATTRVLLPAACFDGAHKWAPLPSRVEGQRSIAHGAGGGAGGGDGAPEPGLLRAELDGLWSSVSAALASGLPHRTPFVRELWIGAVEGDTREVADVLKAAARHWPRLQALSITREGDPIRHASPLGPALRPLARLSGLRELSICGVPLAGGALAPMAGLSSLTKLRLVWPRRSDQLLGRLCLAPLAGLARLREVQLSGWVLWDVGGGRSPGGGGDAASAGAGAGALPPGLVRLEVGEGVCYGANKHAWRDALRGCTRLEVLSLKGSHLSACPLSREAWLSFWAALPHSLERVDFNRVTIRHFDAWATPLPPAGALPRLQHFGLKYERDGAERCGLLPAELAGLPRTLRSLAVNLLTLQLGPGHGPPPALPGVTRLRLGLTEGASPAGEARRCDLGAVFPSVRSLRLPIGIPEPAVAVVTGLSRVERLEVRSDHADRALALAAALPSLRQLQLECCHWGRGAVAALGLLLSGHPCLQRVRAVNMQVHCEGMSYREVHNALVRIEAESAACEGARFVWHNTIGCYWGDGSDGGGSMIHNPVTRQELEGDDLASEGSIPEAEGSDGPGCSGPATPRRAQQLPLRRRGTAMAAAGVRVVGPDHVVIRSADPVASAEWWSRVVGLSTLRLEEFKAGKAPFPSVRVSPSFIIDFAGEEMARIAAGARSAAGGAAATSSTTDPADAGTPKPAPPPPDAPQAVAAPASGQLDHMCLALEDGQDMKEVERKLREAGAEPLVQFDGGTVVRRFGARGVALSVYVRTPEGVTLELRSYPEAGGA</sequence>
<evidence type="ECO:0000259" key="3">
    <source>
        <dbReference type="PROSITE" id="PS51819"/>
    </source>
</evidence>
<accession>A0A0D2J970</accession>
<organism evidence="4 5">
    <name type="scientific">Monoraphidium neglectum</name>
    <dbReference type="NCBI Taxonomy" id="145388"/>
    <lineage>
        <taxon>Eukaryota</taxon>
        <taxon>Viridiplantae</taxon>
        <taxon>Chlorophyta</taxon>
        <taxon>core chlorophytes</taxon>
        <taxon>Chlorophyceae</taxon>
        <taxon>CS clade</taxon>
        <taxon>Sphaeropleales</taxon>
        <taxon>Selenastraceae</taxon>
        <taxon>Monoraphidium</taxon>
    </lineage>
</organism>
<proteinExistence type="predicted"/>
<feature type="region of interest" description="Disordered" evidence="2">
    <location>
        <begin position="721"/>
        <end position="752"/>
    </location>
</feature>
<dbReference type="InterPro" id="IPR032675">
    <property type="entry name" value="LRR_dom_sf"/>
</dbReference>
<feature type="region of interest" description="Disordered" evidence="2">
    <location>
        <begin position="600"/>
        <end position="632"/>
    </location>
</feature>
<feature type="compositionally biased region" description="Low complexity" evidence="2">
    <location>
        <begin position="721"/>
        <end position="736"/>
    </location>
</feature>
<protein>
    <recommendedName>
        <fullName evidence="3">VOC domain-containing protein</fullName>
    </recommendedName>
</protein>
<comment type="subcellular location">
    <subcellularLocation>
        <location evidence="1">Cytoplasm</location>
        <location evidence="1">Cytoskeleton</location>
        <location evidence="1">Cilium axoneme</location>
    </subcellularLocation>
</comment>
<dbReference type="SUPFAM" id="SSF52047">
    <property type="entry name" value="RNI-like"/>
    <property type="match status" value="1"/>
</dbReference>